<keyword evidence="8" id="KW-1185">Reference proteome</keyword>
<feature type="transmembrane region" description="Helical" evidence="5">
    <location>
        <begin position="109"/>
        <end position="133"/>
    </location>
</feature>
<feature type="transmembrane region" description="Helical" evidence="5">
    <location>
        <begin position="205"/>
        <end position="225"/>
    </location>
</feature>
<sequence>MTTVDYGGWLINELSLAVSDLVNPSKRVSILYFASALFFAFVLFLFRYGKGAPRRLSALFSWRLWWHPSARVDYALWLCNRLILSLLFPKVITTLGVVTWLMFQLREVGLSPLAMTIPDWSVIALFSLCYFLLDDFSRFWLHWLMHRWSWLWAFHRVHHSAKVLTPFTVLRTHPVEGMLFYGRSLLVQGSLVALFVTLFPGQVSLLMIGGVFVATYVFNICGANLRHSPVPISYGKTLERWLISPAQHQLHHSAAVEHYDCNFGVVLAVWDRWFRCLQFGSDQQKLRYGTLSTLDQAGVFGQYLSPILFLGRGLNGRQAGLIKTSLVNGGKAKARETTQAKPE</sequence>
<comment type="caution">
    <text evidence="7">The sequence shown here is derived from an EMBL/GenBank/DDBJ whole genome shotgun (WGS) entry which is preliminary data.</text>
</comment>
<dbReference type="Proteomes" id="UP001379949">
    <property type="component" value="Unassembled WGS sequence"/>
</dbReference>
<evidence type="ECO:0000313" key="7">
    <source>
        <dbReference type="EMBL" id="MEL0613451.1"/>
    </source>
</evidence>
<gene>
    <name evidence="7" type="ORF">V6242_09845</name>
</gene>
<evidence type="ECO:0000256" key="3">
    <source>
        <dbReference type="ARBA" id="ARBA00022989"/>
    </source>
</evidence>
<evidence type="ECO:0000259" key="6">
    <source>
        <dbReference type="Pfam" id="PF04116"/>
    </source>
</evidence>
<feature type="transmembrane region" description="Helical" evidence="5">
    <location>
        <begin position="82"/>
        <end position="103"/>
    </location>
</feature>
<feature type="transmembrane region" description="Helical" evidence="5">
    <location>
        <begin position="180"/>
        <end position="199"/>
    </location>
</feature>
<comment type="subcellular location">
    <subcellularLocation>
        <location evidence="1">Membrane</location>
    </subcellularLocation>
</comment>
<name>A0ABU9G5Z8_9GAMM</name>
<feature type="domain" description="Fatty acid hydroxylase" evidence="6">
    <location>
        <begin position="128"/>
        <end position="275"/>
    </location>
</feature>
<evidence type="ECO:0000313" key="8">
    <source>
        <dbReference type="Proteomes" id="UP001379949"/>
    </source>
</evidence>
<dbReference type="EMBL" id="JBAKAR010000006">
    <property type="protein sequence ID" value="MEL0613451.1"/>
    <property type="molecule type" value="Genomic_DNA"/>
</dbReference>
<evidence type="ECO:0000256" key="2">
    <source>
        <dbReference type="ARBA" id="ARBA00022692"/>
    </source>
</evidence>
<dbReference type="InterPro" id="IPR050307">
    <property type="entry name" value="Sterol_Desaturase_Related"/>
</dbReference>
<dbReference type="PANTHER" id="PTHR11863">
    <property type="entry name" value="STEROL DESATURASE"/>
    <property type="match status" value="1"/>
</dbReference>
<keyword evidence="3 5" id="KW-1133">Transmembrane helix</keyword>
<accession>A0ABU9G5Z8</accession>
<dbReference type="InterPro" id="IPR006694">
    <property type="entry name" value="Fatty_acid_hydroxylase"/>
</dbReference>
<reference evidence="7 8" key="1">
    <citation type="submission" date="2024-02" db="EMBL/GenBank/DDBJ databases">
        <title>Bacteria isolated from the canopy kelp, Nereocystis luetkeana.</title>
        <authorList>
            <person name="Pfister C.A."/>
            <person name="Younker I.T."/>
            <person name="Light S.H."/>
        </authorList>
    </citation>
    <scope>NUCLEOTIDE SEQUENCE [LARGE SCALE GENOMIC DNA]</scope>
    <source>
        <strain evidence="7 8">TI.4.07</strain>
    </source>
</reference>
<keyword evidence="2 5" id="KW-0812">Transmembrane</keyword>
<dbReference type="Pfam" id="PF04116">
    <property type="entry name" value="FA_hydroxylase"/>
    <property type="match status" value="1"/>
</dbReference>
<evidence type="ECO:0000256" key="1">
    <source>
        <dbReference type="ARBA" id="ARBA00004370"/>
    </source>
</evidence>
<proteinExistence type="predicted"/>
<keyword evidence="4 5" id="KW-0472">Membrane</keyword>
<organism evidence="7 8">
    <name type="scientific">Marinomonas arenicola</name>
    <dbReference type="NCBI Taxonomy" id="569601"/>
    <lineage>
        <taxon>Bacteria</taxon>
        <taxon>Pseudomonadati</taxon>
        <taxon>Pseudomonadota</taxon>
        <taxon>Gammaproteobacteria</taxon>
        <taxon>Oceanospirillales</taxon>
        <taxon>Oceanospirillaceae</taxon>
        <taxon>Marinomonas</taxon>
    </lineage>
</organism>
<evidence type="ECO:0000256" key="4">
    <source>
        <dbReference type="ARBA" id="ARBA00023136"/>
    </source>
</evidence>
<dbReference type="RefSeq" id="WP_341567222.1">
    <property type="nucleotide sequence ID" value="NZ_JBAKAR010000006.1"/>
</dbReference>
<evidence type="ECO:0000256" key="5">
    <source>
        <dbReference type="SAM" id="Phobius"/>
    </source>
</evidence>
<feature type="transmembrane region" description="Helical" evidence="5">
    <location>
        <begin position="29"/>
        <end position="46"/>
    </location>
</feature>
<protein>
    <submittedName>
        <fullName evidence="7">Sterol desaturase family protein</fullName>
    </submittedName>
</protein>